<evidence type="ECO:0000313" key="3">
    <source>
        <dbReference type="Proteomes" id="UP000789739"/>
    </source>
</evidence>
<dbReference type="OrthoDB" id="8954335at2759"/>
<evidence type="ECO:0000313" key="2">
    <source>
        <dbReference type="EMBL" id="CAG8671504.1"/>
    </source>
</evidence>
<comment type="caution">
    <text evidence="2">The sequence shown here is derived from an EMBL/GenBank/DDBJ whole genome shotgun (WGS) entry which is preliminary data.</text>
</comment>
<dbReference type="EMBL" id="CAJVPI010005046">
    <property type="protein sequence ID" value="CAG8671504.1"/>
    <property type="molecule type" value="Genomic_DNA"/>
</dbReference>
<dbReference type="PANTHER" id="PTHR32046">
    <property type="entry name" value="G DOMAIN-CONTAINING PROTEIN"/>
    <property type="match status" value="1"/>
</dbReference>
<dbReference type="AlphaFoldDB" id="A0A9N9ECZ0"/>
<evidence type="ECO:0000259" key="1">
    <source>
        <dbReference type="Pfam" id="PF26633"/>
    </source>
</evidence>
<organism evidence="2 3">
    <name type="scientific">Paraglomus brasilianum</name>
    <dbReference type="NCBI Taxonomy" id="144538"/>
    <lineage>
        <taxon>Eukaryota</taxon>
        <taxon>Fungi</taxon>
        <taxon>Fungi incertae sedis</taxon>
        <taxon>Mucoromycota</taxon>
        <taxon>Glomeromycotina</taxon>
        <taxon>Glomeromycetes</taxon>
        <taxon>Paraglomerales</taxon>
        <taxon>Paraglomeraceae</taxon>
        <taxon>Paraglomus</taxon>
    </lineage>
</organism>
<proteinExistence type="predicted"/>
<dbReference type="Pfam" id="PF26633">
    <property type="entry name" value="DUF8206"/>
    <property type="match status" value="1"/>
</dbReference>
<protein>
    <submittedName>
        <fullName evidence="2">9059_t:CDS:1</fullName>
    </submittedName>
</protein>
<reference evidence="2" key="1">
    <citation type="submission" date="2021-06" db="EMBL/GenBank/DDBJ databases">
        <authorList>
            <person name="Kallberg Y."/>
            <person name="Tangrot J."/>
            <person name="Rosling A."/>
        </authorList>
    </citation>
    <scope>NUCLEOTIDE SEQUENCE</scope>
    <source>
        <strain evidence="2">BR232B</strain>
    </source>
</reference>
<dbReference type="InterPro" id="IPR058519">
    <property type="entry name" value="DUF8206"/>
</dbReference>
<sequence>LIKGQQDDIKNSSENIEDLRKVSYIPQVDLGADLGYPRTVCTSKECIDVLTIKESTLCHYKTHCHPRCFLNGITCNVVNHEALRHCAAMGQNGICQNCGCLWNTHMHIRYENVNKDVDTNIKISLKDALMENIQERTEKLRNEQQVINSINIQFAKFLRQSAIAPFNDAYADYLDLFINEEKVKKSADPFNYDNEILEGLEETKRVYLTEIESIKEALKNGDSSEQPISPDDIEKLEQQLYSLELNGKILKRIKDVIVSSQASAHSAERNDRKSKSSEKPVYYLDQKFHGIFEVPWKKIQNVWSSFW</sequence>
<keyword evidence="3" id="KW-1185">Reference proteome</keyword>
<feature type="domain" description="DUF8206" evidence="1">
    <location>
        <begin position="34"/>
        <end position="111"/>
    </location>
</feature>
<name>A0A9N9ECZ0_9GLOM</name>
<accession>A0A9N9ECZ0</accession>
<dbReference type="PANTHER" id="PTHR32046:SF11">
    <property type="entry name" value="IMMUNE-ASSOCIATED NUCLEOTIDE-BINDING PROTEIN 10-LIKE"/>
    <property type="match status" value="1"/>
</dbReference>
<dbReference type="Proteomes" id="UP000789739">
    <property type="component" value="Unassembled WGS sequence"/>
</dbReference>
<feature type="non-terminal residue" evidence="2">
    <location>
        <position position="1"/>
    </location>
</feature>
<gene>
    <name evidence="2" type="ORF">PBRASI_LOCUS11328</name>
</gene>